<dbReference type="NCBIfam" id="TIGR01727">
    <property type="entry name" value="oligo_HPY"/>
    <property type="match status" value="1"/>
</dbReference>
<evidence type="ECO:0000256" key="4">
    <source>
        <dbReference type="ARBA" id="ARBA00022475"/>
    </source>
</evidence>
<dbReference type="KEGG" id="ntn:D5366_05695"/>
<dbReference type="FunFam" id="3.40.50.300:FF:000016">
    <property type="entry name" value="Oligopeptide ABC transporter ATP-binding component"/>
    <property type="match status" value="1"/>
</dbReference>
<dbReference type="GO" id="GO:0005886">
    <property type="term" value="C:plasma membrane"/>
    <property type="evidence" value="ECO:0007669"/>
    <property type="project" value="UniProtKB-SubCell"/>
</dbReference>
<dbReference type="Pfam" id="PF08352">
    <property type="entry name" value="oligo_HPY"/>
    <property type="match status" value="1"/>
</dbReference>
<evidence type="ECO:0000256" key="5">
    <source>
        <dbReference type="ARBA" id="ARBA00022741"/>
    </source>
</evidence>
<dbReference type="InterPro" id="IPR003593">
    <property type="entry name" value="AAA+_ATPase"/>
</dbReference>
<evidence type="ECO:0000256" key="6">
    <source>
        <dbReference type="ARBA" id="ARBA00022840"/>
    </source>
</evidence>
<keyword evidence="4" id="KW-1003">Cell membrane</keyword>
<gene>
    <name evidence="9" type="ORF">D5366_05695</name>
</gene>
<keyword evidence="7" id="KW-0472">Membrane</keyword>
<dbReference type="Proteomes" id="UP000317214">
    <property type="component" value="Chromosome"/>
</dbReference>
<organism evidence="9 10">
    <name type="scientific">Neokomagataea tanensis</name>
    <dbReference type="NCBI Taxonomy" id="661191"/>
    <lineage>
        <taxon>Bacteria</taxon>
        <taxon>Pseudomonadati</taxon>
        <taxon>Pseudomonadota</taxon>
        <taxon>Alphaproteobacteria</taxon>
        <taxon>Acetobacterales</taxon>
        <taxon>Acetobacteraceae</taxon>
        <taxon>Neokomagataea</taxon>
    </lineage>
</organism>
<dbReference type="GO" id="GO:0055085">
    <property type="term" value="P:transmembrane transport"/>
    <property type="evidence" value="ECO:0007669"/>
    <property type="project" value="UniProtKB-ARBA"/>
</dbReference>
<dbReference type="GO" id="GO:0005524">
    <property type="term" value="F:ATP binding"/>
    <property type="evidence" value="ECO:0007669"/>
    <property type="project" value="UniProtKB-KW"/>
</dbReference>
<evidence type="ECO:0000256" key="1">
    <source>
        <dbReference type="ARBA" id="ARBA00004417"/>
    </source>
</evidence>
<accession>A0A4Y6V8U8</accession>
<dbReference type="PROSITE" id="PS50893">
    <property type="entry name" value="ABC_TRANSPORTER_2"/>
    <property type="match status" value="1"/>
</dbReference>
<keyword evidence="3" id="KW-0813">Transport</keyword>
<dbReference type="PANTHER" id="PTHR43297">
    <property type="entry name" value="OLIGOPEPTIDE TRANSPORT ATP-BINDING PROTEIN APPD"/>
    <property type="match status" value="1"/>
</dbReference>
<evidence type="ECO:0000256" key="7">
    <source>
        <dbReference type="ARBA" id="ARBA00023136"/>
    </source>
</evidence>
<evidence type="ECO:0000259" key="8">
    <source>
        <dbReference type="PROSITE" id="PS50893"/>
    </source>
</evidence>
<feature type="domain" description="ABC transporter" evidence="8">
    <location>
        <begin position="7"/>
        <end position="251"/>
    </location>
</feature>
<name>A0A4Y6V8U8_9PROT</name>
<dbReference type="OrthoDB" id="37801at2"/>
<proteinExistence type="inferred from homology"/>
<dbReference type="GO" id="GO:0015833">
    <property type="term" value="P:peptide transport"/>
    <property type="evidence" value="ECO:0007669"/>
    <property type="project" value="InterPro"/>
</dbReference>
<sequence length="322" mass="34343">MVGEALLAIDDLRLSLMDGVRLLDGVSLSVQRGEALGIVGESGSGKSLTALSVLRLVPGVKTEGAVRLSGADVVGMTERELRSVRGRKAAMVFQDPMTAFFPVKSVGDQIVEQIRLHRKIRSRAAWAEAVALLERMGVPDAQRAARRYPHQLSGGLRQRAMIAMALSCTPDLLIADEPTTALDVTVQAQILVLFNEIRAKGSGLVIITHDLGVVAQTCTRIAVMYAGVVVEEGATENILQKPLHPYTQALVAAIPPLSGARPESLQSLAGTPPTPAHRPSGCVFAPRCMYVHEACAQRPSLLTGKTGRKVACVLYKGAEMLD</sequence>
<dbReference type="InterPro" id="IPR013563">
    <property type="entry name" value="Oligopep_ABC_C"/>
</dbReference>
<keyword evidence="6 9" id="KW-0067">ATP-binding</keyword>
<dbReference type="CDD" id="cd03257">
    <property type="entry name" value="ABC_NikE_OppD_transporters"/>
    <property type="match status" value="1"/>
</dbReference>
<dbReference type="SMART" id="SM00382">
    <property type="entry name" value="AAA"/>
    <property type="match status" value="1"/>
</dbReference>
<keyword evidence="10" id="KW-1185">Reference proteome</keyword>
<dbReference type="GO" id="GO:0016887">
    <property type="term" value="F:ATP hydrolysis activity"/>
    <property type="evidence" value="ECO:0007669"/>
    <property type="project" value="InterPro"/>
</dbReference>
<evidence type="ECO:0000313" key="9">
    <source>
        <dbReference type="EMBL" id="QDH24795.1"/>
    </source>
</evidence>
<dbReference type="Pfam" id="PF00005">
    <property type="entry name" value="ABC_tran"/>
    <property type="match status" value="1"/>
</dbReference>
<comment type="subcellular location">
    <subcellularLocation>
        <location evidence="1">Cell inner membrane</location>
        <topology evidence="1">Peripheral membrane protein</topology>
    </subcellularLocation>
</comment>
<dbReference type="Gene3D" id="3.40.50.300">
    <property type="entry name" value="P-loop containing nucleotide triphosphate hydrolases"/>
    <property type="match status" value="1"/>
</dbReference>
<dbReference type="InterPro" id="IPR027417">
    <property type="entry name" value="P-loop_NTPase"/>
</dbReference>
<comment type="similarity">
    <text evidence="2">Belongs to the ABC transporter superfamily.</text>
</comment>
<dbReference type="AlphaFoldDB" id="A0A4Y6V8U8"/>
<dbReference type="EMBL" id="CP032485">
    <property type="protein sequence ID" value="QDH24795.1"/>
    <property type="molecule type" value="Genomic_DNA"/>
</dbReference>
<dbReference type="SUPFAM" id="SSF52540">
    <property type="entry name" value="P-loop containing nucleoside triphosphate hydrolases"/>
    <property type="match status" value="1"/>
</dbReference>
<evidence type="ECO:0000313" key="10">
    <source>
        <dbReference type="Proteomes" id="UP000317214"/>
    </source>
</evidence>
<dbReference type="InterPro" id="IPR003439">
    <property type="entry name" value="ABC_transporter-like_ATP-bd"/>
</dbReference>
<reference evidence="9 10" key="1">
    <citation type="submission" date="2018-09" db="EMBL/GenBank/DDBJ databases">
        <title>The complete genome sequence of Neokomagataea tanensis NBRC 106556(T).</title>
        <authorList>
            <person name="Chua K.-O."/>
            <person name="See-Too W.-S."/>
            <person name="Hong K.-W."/>
            <person name="Yin W.-F."/>
            <person name="Chan K.-G."/>
        </authorList>
    </citation>
    <scope>NUCLEOTIDE SEQUENCE [LARGE SCALE GENOMIC DNA]</scope>
    <source>
        <strain evidence="10">AH13 \ NBRC 106556</strain>
    </source>
</reference>
<dbReference type="PANTHER" id="PTHR43297:SF2">
    <property type="entry name" value="DIPEPTIDE TRANSPORT ATP-BINDING PROTEIN DPPD"/>
    <property type="match status" value="1"/>
</dbReference>
<protein>
    <submittedName>
        <fullName evidence="9">ABC transporter ATP-binding protein</fullName>
    </submittedName>
</protein>
<keyword evidence="5" id="KW-0547">Nucleotide-binding</keyword>
<dbReference type="RefSeq" id="WP_141492638.1">
    <property type="nucleotide sequence ID" value="NZ_CP032485.1"/>
</dbReference>
<dbReference type="InterPro" id="IPR050388">
    <property type="entry name" value="ABC_Ni/Peptide_Import"/>
</dbReference>
<evidence type="ECO:0000256" key="2">
    <source>
        <dbReference type="ARBA" id="ARBA00005417"/>
    </source>
</evidence>
<evidence type="ECO:0000256" key="3">
    <source>
        <dbReference type="ARBA" id="ARBA00022448"/>
    </source>
</evidence>